<comment type="caution">
    <text evidence="2">The sequence shown here is derived from an EMBL/GenBank/DDBJ whole genome shotgun (WGS) entry which is preliminary data.</text>
</comment>
<proteinExistence type="predicted"/>
<sequence length="397" mass="46887">LKDIENNKSQLDIYINKLNAAKIKEEALKNSEGFNARDKLCKAEEELKELVNNRNKNQEKYNKKNDDKTKRDKEIKKLDLEVSHIINEVKMLLDDEEYFREESYIQEDFGLKEILNNDNFIFEDIRSSVNEYDKLVRDAYSLILQFDNCKKEFNIVEEQRYLQKGEVESVENKLKESIEYLTNLKSEYIENVNEYLKKVTEFIIDEKELVNLFKEINNIKEIANCSNILNIVKNISEPIRHNIFENKITLENKKKSLQKDINSINEEILSIENSKESIEDTEEMSNCKKILSNNNIPFENFYKCINFNDEISEERKINIEGSLFNMGILDSLIIPLEYKEKSLECLKGHEYKIIFAEKSEEISNIKDDLILESNDFVKKYKIQVEEILKSISIDSNN</sequence>
<evidence type="ECO:0000256" key="1">
    <source>
        <dbReference type="SAM" id="Coils"/>
    </source>
</evidence>
<gene>
    <name evidence="2" type="ORF">H6A19_16900</name>
</gene>
<reference evidence="2 3" key="1">
    <citation type="journal article" date="2021" name="Sci. Rep.">
        <title>The distribution of antibiotic resistance genes in chicken gut microbiota commensals.</title>
        <authorList>
            <person name="Juricova H."/>
            <person name="Matiasovicova J."/>
            <person name="Kubasova T."/>
            <person name="Cejkova D."/>
            <person name="Rychlik I."/>
        </authorList>
    </citation>
    <scope>NUCLEOTIDE SEQUENCE [LARGE SCALE GENOMIC DNA]</scope>
    <source>
        <strain evidence="2 3">An435</strain>
    </source>
</reference>
<dbReference type="Proteomes" id="UP000767334">
    <property type="component" value="Unassembled WGS sequence"/>
</dbReference>
<name>A0ABS2FKC0_9CLOT</name>
<protein>
    <submittedName>
        <fullName evidence="2">Uncharacterized protein</fullName>
    </submittedName>
</protein>
<dbReference type="RefSeq" id="WP_204572807.1">
    <property type="nucleotide sequence ID" value="NZ_JACJLL010000249.1"/>
</dbReference>
<feature type="non-terminal residue" evidence="2">
    <location>
        <position position="397"/>
    </location>
</feature>
<accession>A0ABS2FKC0</accession>
<keyword evidence="3" id="KW-1185">Reference proteome</keyword>
<evidence type="ECO:0000313" key="2">
    <source>
        <dbReference type="EMBL" id="MBM6820988.1"/>
    </source>
</evidence>
<keyword evidence="1" id="KW-0175">Coiled coil</keyword>
<evidence type="ECO:0000313" key="3">
    <source>
        <dbReference type="Proteomes" id="UP000767334"/>
    </source>
</evidence>
<dbReference type="EMBL" id="JACJLL010000249">
    <property type="protein sequence ID" value="MBM6820988.1"/>
    <property type="molecule type" value="Genomic_DNA"/>
</dbReference>
<organism evidence="2 3">
    <name type="scientific">Clostridium saudiense</name>
    <dbReference type="NCBI Taxonomy" id="1414720"/>
    <lineage>
        <taxon>Bacteria</taxon>
        <taxon>Bacillati</taxon>
        <taxon>Bacillota</taxon>
        <taxon>Clostridia</taxon>
        <taxon>Eubacteriales</taxon>
        <taxon>Clostridiaceae</taxon>
        <taxon>Clostridium</taxon>
    </lineage>
</organism>
<feature type="coiled-coil region" evidence="1">
    <location>
        <begin position="247"/>
        <end position="281"/>
    </location>
</feature>
<feature type="non-terminal residue" evidence="2">
    <location>
        <position position="1"/>
    </location>
</feature>